<accession>A0A975BL50</accession>
<dbReference type="KEGG" id="dmm:dnm_034290"/>
<dbReference type="Proteomes" id="UP000663722">
    <property type="component" value="Chromosome"/>
</dbReference>
<protein>
    <submittedName>
        <fullName evidence="1">Uncharacterized protein</fullName>
    </submittedName>
</protein>
<name>A0A975BL50_9BACT</name>
<evidence type="ECO:0000313" key="1">
    <source>
        <dbReference type="EMBL" id="QTA87396.1"/>
    </source>
</evidence>
<gene>
    <name evidence="1" type="ORF">dnm_034290</name>
</gene>
<organism evidence="1 2">
    <name type="scientific">Desulfonema magnum</name>
    <dbReference type="NCBI Taxonomy" id="45655"/>
    <lineage>
        <taxon>Bacteria</taxon>
        <taxon>Pseudomonadati</taxon>
        <taxon>Thermodesulfobacteriota</taxon>
        <taxon>Desulfobacteria</taxon>
        <taxon>Desulfobacterales</taxon>
        <taxon>Desulfococcaceae</taxon>
        <taxon>Desulfonema</taxon>
    </lineage>
</organism>
<dbReference type="AlphaFoldDB" id="A0A975BL50"/>
<sequence length="41" mass="5059">MYQFIFIVKILDSFFGKCFISEYNPFDIFHNHYYNDYCSGM</sequence>
<evidence type="ECO:0000313" key="2">
    <source>
        <dbReference type="Proteomes" id="UP000663722"/>
    </source>
</evidence>
<proteinExistence type="predicted"/>
<keyword evidence="2" id="KW-1185">Reference proteome</keyword>
<dbReference type="EMBL" id="CP061800">
    <property type="protein sequence ID" value="QTA87396.1"/>
    <property type="molecule type" value="Genomic_DNA"/>
</dbReference>
<reference evidence="1" key="1">
    <citation type="journal article" date="2021" name="Microb. Physiol.">
        <title>Proteogenomic Insights into the Physiology of Marine, Sulfate-Reducing, Filamentous Desulfonema limicola and Desulfonema magnum.</title>
        <authorList>
            <person name="Schnaars V."/>
            <person name="Wohlbrand L."/>
            <person name="Scheve S."/>
            <person name="Hinrichs C."/>
            <person name="Reinhardt R."/>
            <person name="Rabus R."/>
        </authorList>
    </citation>
    <scope>NUCLEOTIDE SEQUENCE</scope>
    <source>
        <strain evidence="1">4be13</strain>
    </source>
</reference>